<dbReference type="InterPro" id="IPR017853">
    <property type="entry name" value="GH"/>
</dbReference>
<dbReference type="Gene3D" id="3.20.20.300">
    <property type="entry name" value="Glycoside hydrolase, family 3, N-terminal domain"/>
    <property type="match status" value="1"/>
</dbReference>
<dbReference type="InterPro" id="IPR036881">
    <property type="entry name" value="Glyco_hydro_3_C_sf"/>
</dbReference>
<proteinExistence type="inferred from homology"/>
<dbReference type="Proteomes" id="UP000192596">
    <property type="component" value="Unassembled WGS sequence"/>
</dbReference>
<feature type="signal peptide" evidence="13">
    <location>
        <begin position="1"/>
        <end position="18"/>
    </location>
</feature>
<evidence type="ECO:0000256" key="5">
    <source>
        <dbReference type="ARBA" id="ARBA00022729"/>
    </source>
</evidence>
<feature type="compositionally biased region" description="Low complexity" evidence="12">
    <location>
        <begin position="921"/>
        <end position="935"/>
    </location>
</feature>
<dbReference type="InterPro" id="IPR036962">
    <property type="entry name" value="Glyco_hydro_3_N_sf"/>
</dbReference>
<dbReference type="Gene3D" id="3.40.50.1700">
    <property type="entry name" value="Glycoside hydrolase family 3 C-terminal domain"/>
    <property type="match status" value="1"/>
</dbReference>
<dbReference type="InterPro" id="IPR002772">
    <property type="entry name" value="Glyco_hydro_3_C"/>
</dbReference>
<accession>A0A1V8SVL2</accession>
<dbReference type="InterPro" id="IPR013783">
    <property type="entry name" value="Ig-like_fold"/>
</dbReference>
<comment type="similarity">
    <text evidence="3 11">Belongs to the glycosyl hydrolase 3 family.</text>
</comment>
<keyword evidence="9 11" id="KW-0326">Glycosidase</keyword>
<keyword evidence="5 13" id="KW-0732">Signal</keyword>
<keyword evidence="7" id="KW-0325">Glycoprotein</keyword>
<reference evidence="16" key="1">
    <citation type="submission" date="2017-03" db="EMBL/GenBank/DDBJ databases">
        <title>Genomes of endolithic fungi from Antarctica.</title>
        <authorList>
            <person name="Coleine C."/>
            <person name="Masonjones S."/>
            <person name="Stajich J.E."/>
        </authorList>
    </citation>
    <scope>NUCLEOTIDE SEQUENCE [LARGE SCALE GENOMIC DNA]</scope>
    <source>
        <strain evidence="16">CCFEE 5527</strain>
    </source>
</reference>
<feature type="compositionally biased region" description="Low complexity" evidence="12">
    <location>
        <begin position="885"/>
        <end position="908"/>
    </location>
</feature>
<evidence type="ECO:0000256" key="7">
    <source>
        <dbReference type="ARBA" id="ARBA00023180"/>
    </source>
</evidence>
<evidence type="ECO:0000256" key="3">
    <source>
        <dbReference type="ARBA" id="ARBA00005336"/>
    </source>
</evidence>
<feature type="region of interest" description="Disordered" evidence="12">
    <location>
        <begin position="863"/>
        <end position="935"/>
    </location>
</feature>
<evidence type="ECO:0000256" key="4">
    <source>
        <dbReference type="ARBA" id="ARBA00012744"/>
    </source>
</evidence>
<dbReference type="GO" id="GO:0030245">
    <property type="term" value="P:cellulose catabolic process"/>
    <property type="evidence" value="ECO:0007669"/>
    <property type="project" value="UniProtKB-UniPathway"/>
</dbReference>
<feature type="chain" id="PRO_5013342882" description="beta-glucosidase" evidence="13">
    <location>
        <begin position="19"/>
        <end position="935"/>
    </location>
</feature>
<dbReference type="STRING" id="1507870.A0A1V8SVL2"/>
<evidence type="ECO:0000256" key="9">
    <source>
        <dbReference type="ARBA" id="ARBA00023295"/>
    </source>
</evidence>
<feature type="domain" description="Fibronectin type III-like" evidence="14">
    <location>
        <begin position="790"/>
        <end position="858"/>
    </location>
</feature>
<protein>
    <recommendedName>
        <fullName evidence="4 11">beta-glucosidase</fullName>
        <ecNumber evidence="4 11">3.2.1.21</ecNumber>
    </recommendedName>
</protein>
<comment type="pathway">
    <text evidence="2 11">Glycan metabolism; cellulose degradation.</text>
</comment>
<evidence type="ECO:0000256" key="12">
    <source>
        <dbReference type="SAM" id="MobiDB-lite"/>
    </source>
</evidence>
<dbReference type="InterPro" id="IPR026891">
    <property type="entry name" value="Fn3-like"/>
</dbReference>
<comment type="caution">
    <text evidence="15">The sequence shown here is derived from an EMBL/GenBank/DDBJ whole genome shotgun (WGS) entry which is preliminary data.</text>
</comment>
<dbReference type="PANTHER" id="PTHR42715">
    <property type="entry name" value="BETA-GLUCOSIDASE"/>
    <property type="match status" value="1"/>
</dbReference>
<evidence type="ECO:0000256" key="10">
    <source>
        <dbReference type="ARBA" id="ARBA00023326"/>
    </source>
</evidence>
<dbReference type="EC" id="3.2.1.21" evidence="4 11"/>
<keyword evidence="16" id="KW-1185">Reference proteome</keyword>
<keyword evidence="6 11" id="KW-0378">Hydrolase</keyword>
<dbReference type="Pfam" id="PF14310">
    <property type="entry name" value="Fn3-like"/>
    <property type="match status" value="1"/>
</dbReference>
<evidence type="ECO:0000259" key="14">
    <source>
        <dbReference type="SMART" id="SM01217"/>
    </source>
</evidence>
<dbReference type="FunFam" id="3.20.20.300:FF:000002">
    <property type="entry name" value="Probable beta-glucosidase"/>
    <property type="match status" value="1"/>
</dbReference>
<dbReference type="InterPro" id="IPR001764">
    <property type="entry name" value="Glyco_hydro_3_N"/>
</dbReference>
<dbReference type="UniPathway" id="UPA00696"/>
<evidence type="ECO:0000313" key="15">
    <source>
        <dbReference type="EMBL" id="OQO03094.1"/>
    </source>
</evidence>
<dbReference type="PANTHER" id="PTHR42715:SF29">
    <property type="entry name" value="BETA-GLUCOSIDASE A-RELATED"/>
    <property type="match status" value="1"/>
</dbReference>
<dbReference type="GO" id="GO:0008422">
    <property type="term" value="F:beta-glucosidase activity"/>
    <property type="evidence" value="ECO:0007669"/>
    <property type="project" value="UniProtKB-EC"/>
</dbReference>
<dbReference type="OrthoDB" id="416222at2759"/>
<dbReference type="SMART" id="SM01217">
    <property type="entry name" value="Fn3_like"/>
    <property type="match status" value="1"/>
</dbReference>
<dbReference type="InterPro" id="IPR019800">
    <property type="entry name" value="Glyco_hydro_3_AS"/>
</dbReference>
<dbReference type="InterPro" id="IPR050288">
    <property type="entry name" value="Cellulose_deg_GH3"/>
</dbReference>
<keyword evidence="8 11" id="KW-0119">Carbohydrate metabolism</keyword>
<evidence type="ECO:0000313" key="16">
    <source>
        <dbReference type="Proteomes" id="UP000192596"/>
    </source>
</evidence>
<evidence type="ECO:0000256" key="6">
    <source>
        <dbReference type="ARBA" id="ARBA00022801"/>
    </source>
</evidence>
<dbReference type="FunFam" id="3.40.50.1700:FF:000003">
    <property type="entry name" value="Probable beta-glucosidase"/>
    <property type="match status" value="1"/>
</dbReference>
<dbReference type="SUPFAM" id="SSF52279">
    <property type="entry name" value="Beta-D-glucan exohydrolase, C-terminal domain"/>
    <property type="match status" value="1"/>
</dbReference>
<dbReference type="PROSITE" id="PS00775">
    <property type="entry name" value="GLYCOSYL_HYDROL_F3"/>
    <property type="match status" value="1"/>
</dbReference>
<evidence type="ECO:0000256" key="13">
    <source>
        <dbReference type="SAM" id="SignalP"/>
    </source>
</evidence>
<keyword evidence="10 11" id="KW-0624">Polysaccharide degradation</keyword>
<dbReference type="InParanoid" id="A0A1V8SVL2"/>
<comment type="catalytic activity">
    <reaction evidence="1 11">
        <text>Hydrolysis of terminal, non-reducing beta-D-glucosyl residues with release of beta-D-glucose.</text>
        <dbReference type="EC" id="3.2.1.21"/>
    </reaction>
</comment>
<dbReference type="EMBL" id="NAJO01000025">
    <property type="protein sequence ID" value="OQO03094.1"/>
    <property type="molecule type" value="Genomic_DNA"/>
</dbReference>
<dbReference type="AlphaFoldDB" id="A0A1V8SVL2"/>
<dbReference type="Pfam" id="PF00933">
    <property type="entry name" value="Glyco_hydro_3"/>
    <property type="match status" value="1"/>
</dbReference>
<dbReference type="Pfam" id="PF01915">
    <property type="entry name" value="Glyco_hydro_3_C"/>
    <property type="match status" value="1"/>
</dbReference>
<dbReference type="Gene3D" id="2.60.40.10">
    <property type="entry name" value="Immunoglobulins"/>
    <property type="match status" value="1"/>
</dbReference>
<dbReference type="PRINTS" id="PR00133">
    <property type="entry name" value="GLHYDRLASE3"/>
</dbReference>
<sequence length="935" mass="99596">MGFIRSTAALAALPLVFGQNSSSPFNNPGAVSFQTSPPKYPSPWGEGLGDWADAYSQAEAFVSKLTLLEKVNLTTGVGWEGEKCVGNNGAIPRLGFKALCMQDSPLGVRFADFVSAFPAQLSVASTWSRDLFYQRGNAMGSEHRDKGVDVQLGPVVGPIGRAPEGGRNWEGFSPDPVLSGVAVYETVKGIQDAGVVACTKHYVGNEQEHFRQAGANNSEAISSNIDDVTLHELYVWPFADAIRAGTGSIMCSYNQINNSYACQNSYLQNYIMKNELGFQGFIMSDWSAQHSGVASALAGLDMTMPGDVGFDSGTSFWGPNLTIAVLNGTVPQWRLDDMAVRIVAAWYYVDRENNQVENSPTFSSWTQDTYGYSHYHASEGYTLINEHLDVQDDHAELIRKIDADGTVLLKNNGALPLTGKEKLTTVFGSDAGEAMYGPNGCGDRGCDNGTLAMGWGSGTANFPYLITPLEAIKSVVRDNRGSIESVTDDFAYAQQAALAHRVSQTGGACIVFANSDAGEGYITVDGNEGDRNNLTLWHEGDALINNVASQCPNTIVVMHTVGPVLVGNWSDNANVTAIIWAGIPGQESGNAIADILYGAVNPGGKTPFTWGKTRESYGTDVLYVNNNGQGAPQDNFVEGVFIDYRYFDRFNETPQYEFGYGLSYTNFSYANIKINARSAPAYVPTTGNTPAAPTYGSVSNRTADYLCPPGFHFISAYIYPCLNSTDLATASLEPRYGQNVTINPGEYDSSPQPRLPAGSAVGSGGNAHLYDVLYTVTADVTNTGAVAGDEVAQLYVSLGGPNDPVVVLRNFDRKTIAPGATTTYSFDITRRDLSNWDTAAQDWIITSYTKTAYVGSSSRRLPLSGTLSGANTGTSSGYPPGPTGGSSSASAVPTGGSSSAAGGSTASSYHHGKPTGTKSWAPPAYTPPGYTTKNW</sequence>
<evidence type="ECO:0000256" key="2">
    <source>
        <dbReference type="ARBA" id="ARBA00004987"/>
    </source>
</evidence>
<evidence type="ECO:0000256" key="8">
    <source>
        <dbReference type="ARBA" id="ARBA00023277"/>
    </source>
</evidence>
<evidence type="ECO:0000256" key="1">
    <source>
        <dbReference type="ARBA" id="ARBA00000448"/>
    </source>
</evidence>
<gene>
    <name evidence="15" type="ORF">B0A48_11349</name>
</gene>
<dbReference type="SUPFAM" id="SSF51445">
    <property type="entry name" value="(Trans)glycosidases"/>
    <property type="match status" value="1"/>
</dbReference>
<name>A0A1V8SVL2_9PEZI</name>
<evidence type="ECO:0000256" key="11">
    <source>
        <dbReference type="RuleBase" id="RU361161"/>
    </source>
</evidence>
<organism evidence="15 16">
    <name type="scientific">Cryoendolithus antarcticus</name>
    <dbReference type="NCBI Taxonomy" id="1507870"/>
    <lineage>
        <taxon>Eukaryota</taxon>
        <taxon>Fungi</taxon>
        <taxon>Dikarya</taxon>
        <taxon>Ascomycota</taxon>
        <taxon>Pezizomycotina</taxon>
        <taxon>Dothideomycetes</taxon>
        <taxon>Dothideomycetidae</taxon>
        <taxon>Cladosporiales</taxon>
        <taxon>Cladosporiaceae</taxon>
        <taxon>Cryoendolithus</taxon>
    </lineage>
</organism>